<comment type="caution">
    <text evidence="3">The sequence shown here is derived from an EMBL/GenBank/DDBJ whole genome shotgun (WGS) entry which is preliminary data.</text>
</comment>
<dbReference type="Proteomes" id="UP001172155">
    <property type="component" value="Unassembled WGS sequence"/>
</dbReference>
<dbReference type="AlphaFoldDB" id="A0AA40K1M9"/>
<evidence type="ECO:0000313" key="3">
    <source>
        <dbReference type="EMBL" id="KAK0742618.1"/>
    </source>
</evidence>
<reference evidence="3" key="1">
    <citation type="submission" date="2023-06" db="EMBL/GenBank/DDBJ databases">
        <title>Genome-scale phylogeny and comparative genomics of the fungal order Sordariales.</title>
        <authorList>
            <consortium name="Lawrence Berkeley National Laboratory"/>
            <person name="Hensen N."/>
            <person name="Bonometti L."/>
            <person name="Westerberg I."/>
            <person name="Brannstrom I.O."/>
            <person name="Guillou S."/>
            <person name="Cros-Aarteil S."/>
            <person name="Calhoun S."/>
            <person name="Haridas S."/>
            <person name="Kuo A."/>
            <person name="Mondo S."/>
            <person name="Pangilinan J."/>
            <person name="Riley R."/>
            <person name="LaButti K."/>
            <person name="Andreopoulos B."/>
            <person name="Lipzen A."/>
            <person name="Chen C."/>
            <person name="Yanf M."/>
            <person name="Daum C."/>
            <person name="Ng V."/>
            <person name="Clum A."/>
            <person name="Steindorff A."/>
            <person name="Ohm R."/>
            <person name="Martin F."/>
            <person name="Silar P."/>
            <person name="Natvig D."/>
            <person name="Lalanne C."/>
            <person name="Gautier V."/>
            <person name="Ament-velasquez S.L."/>
            <person name="Kruys A."/>
            <person name="Hutchinson M.I."/>
            <person name="Powell A.J."/>
            <person name="Barry K."/>
            <person name="Miller A.N."/>
            <person name="Grigoriev I.V."/>
            <person name="Debuchy R."/>
            <person name="Gladieux P."/>
            <person name="Thoren M.H."/>
            <person name="Johannesson H."/>
        </authorList>
    </citation>
    <scope>NUCLEOTIDE SEQUENCE</scope>
    <source>
        <strain evidence="3">SMH3187-1</strain>
    </source>
</reference>
<keyword evidence="2" id="KW-1133">Transmembrane helix</keyword>
<proteinExistence type="predicted"/>
<organism evidence="3 4">
    <name type="scientific">Schizothecium vesticola</name>
    <dbReference type="NCBI Taxonomy" id="314040"/>
    <lineage>
        <taxon>Eukaryota</taxon>
        <taxon>Fungi</taxon>
        <taxon>Dikarya</taxon>
        <taxon>Ascomycota</taxon>
        <taxon>Pezizomycotina</taxon>
        <taxon>Sordariomycetes</taxon>
        <taxon>Sordariomycetidae</taxon>
        <taxon>Sordariales</taxon>
        <taxon>Schizotheciaceae</taxon>
        <taxon>Schizothecium</taxon>
    </lineage>
</organism>
<protein>
    <recommendedName>
        <fullName evidence="5">Modin</fullName>
    </recommendedName>
</protein>
<accession>A0AA40K1M9</accession>
<feature type="transmembrane region" description="Helical" evidence="2">
    <location>
        <begin position="12"/>
        <end position="33"/>
    </location>
</feature>
<feature type="region of interest" description="Disordered" evidence="1">
    <location>
        <begin position="679"/>
        <end position="721"/>
    </location>
</feature>
<feature type="region of interest" description="Disordered" evidence="1">
    <location>
        <begin position="504"/>
        <end position="537"/>
    </location>
</feature>
<evidence type="ECO:0008006" key="5">
    <source>
        <dbReference type="Google" id="ProtNLM"/>
    </source>
</evidence>
<name>A0AA40K1M9_9PEZI</name>
<keyword evidence="2" id="KW-0472">Membrane</keyword>
<feature type="region of interest" description="Disordered" evidence="1">
    <location>
        <begin position="160"/>
        <end position="192"/>
    </location>
</feature>
<evidence type="ECO:0000256" key="1">
    <source>
        <dbReference type="SAM" id="MobiDB-lite"/>
    </source>
</evidence>
<evidence type="ECO:0000313" key="4">
    <source>
        <dbReference type="Proteomes" id="UP001172155"/>
    </source>
</evidence>
<keyword evidence="4" id="KW-1185">Reference proteome</keyword>
<evidence type="ECO:0000256" key="2">
    <source>
        <dbReference type="SAM" id="Phobius"/>
    </source>
</evidence>
<sequence>MSDDNELPLNATALVIALIALIGTIAQVLHQYYAASAAGFTNCGESVMGKWAESTNRILRLREFRFEVQFEAPVIFVSPPTNKNGPVKNVDILYVDGSEPSLKATRSLPAKEEDALRRENKVHTADNERATWVTLLSALHFMERASWEWRKEHYPTTIAAPEPKVAATSTATSTDESKPAGTSPSRTPNPHLHDHTLAIAVQVKQRSWDSMPAVVKKPYATTTICHMLEIAAMLGIYWKEFDRSKDRYRAEGNGYLLTGTQIPDLGLMFTFQVSGSSRFQENRVIPVDEVKELCCGRVSTLFRADQDTRRLGALNEDPRDLGILELGSLNELAETMVLIDCNTITASYFRRHDTKHGHLFPLPFELLGMLCKNLHIKGTPYRMLPNPTPYHWDTNFFNLRKLVNAYHKKMKSQTVQKAYTHPAIKLFERHANKVVEALAKNKAKDLQLREDEQNRVKEIKKDRRESMAGPPPPPPTVAAATGNEAQADGQARWRRGFRIPTLSSLPSKLVGAKQPTRDEENPTPDAEPKPPYHRQGSSYGALAMMASKKSTSAYSMELLDTLDEAIAECDKFLELMAKEQPGLVRTVLREHFQEVLKMLNTGDDDDDVQAPTYNSKTKVRIDESAGKSRKPRKFEDLSLASPEDRQKIFMDIYFGDVLSEVKTRAAASFTKMTFYNKKPRPESPFRTPASPNLLSPPIDLAAGNPSDAESDAGDKGDAMTRQTRQQEAAAIWCVFVFRMLCWLTLHDFDKNDVQVSKSELLGSRLPVYIS</sequence>
<gene>
    <name evidence="3" type="ORF">B0T18DRAFT_430057</name>
</gene>
<keyword evidence="2" id="KW-0812">Transmembrane</keyword>
<feature type="compositionally biased region" description="Basic and acidic residues" evidence="1">
    <location>
        <begin position="446"/>
        <end position="466"/>
    </location>
</feature>
<feature type="region of interest" description="Disordered" evidence="1">
    <location>
        <begin position="446"/>
        <end position="490"/>
    </location>
</feature>
<feature type="compositionally biased region" description="Basic and acidic residues" evidence="1">
    <location>
        <begin position="515"/>
        <end position="530"/>
    </location>
</feature>
<dbReference type="EMBL" id="JAUKUD010000005">
    <property type="protein sequence ID" value="KAK0742618.1"/>
    <property type="molecule type" value="Genomic_DNA"/>
</dbReference>